<gene>
    <name evidence="3" type="ORF">NXZ79_18310</name>
</gene>
<evidence type="ECO:0000313" key="3">
    <source>
        <dbReference type="EMBL" id="MCS1397967.1"/>
    </source>
</evidence>
<comment type="similarity">
    <text evidence="1">Belongs to the AB hydrolase superfamily.</text>
</comment>
<organism evidence="3 4">
    <name type="scientific">Lysinibacillus pinottii</name>
    <dbReference type="NCBI Taxonomy" id="2973932"/>
    <lineage>
        <taxon>Bacteria</taxon>
        <taxon>Bacillati</taxon>
        <taxon>Bacillota</taxon>
        <taxon>Bacilli</taxon>
        <taxon>Bacillales</taxon>
        <taxon>Bacillaceae</taxon>
        <taxon>Lysinibacillus</taxon>
    </lineage>
</organism>
<keyword evidence="4" id="KW-1185">Reference proteome</keyword>
<dbReference type="EMBL" id="JANTOO010000018">
    <property type="protein sequence ID" value="MCS1397967.1"/>
    <property type="molecule type" value="Genomic_DNA"/>
</dbReference>
<proteinExistence type="inferred from homology"/>
<dbReference type="Pfam" id="PF00561">
    <property type="entry name" value="Abhydrolase_1"/>
    <property type="match status" value="1"/>
</dbReference>
<dbReference type="SUPFAM" id="SSF53474">
    <property type="entry name" value="alpha/beta-Hydrolases"/>
    <property type="match status" value="1"/>
</dbReference>
<dbReference type="GO" id="GO:0016787">
    <property type="term" value="F:hydrolase activity"/>
    <property type="evidence" value="ECO:0007669"/>
    <property type="project" value="UniProtKB-KW"/>
</dbReference>
<reference evidence="3 4" key="1">
    <citation type="submission" date="2022-08" db="EMBL/GenBank/DDBJ databases">
        <title>Lysinibacillus sequencing.</title>
        <authorList>
            <person name="Dunlap C."/>
        </authorList>
    </citation>
    <scope>NUCLEOTIDE SEQUENCE [LARGE SCALE GENOMIC DNA]</scope>
    <source>
        <strain evidence="3 4">PB211</strain>
    </source>
</reference>
<dbReference type="Gene3D" id="3.40.50.1820">
    <property type="entry name" value="alpha/beta hydrolase"/>
    <property type="match status" value="1"/>
</dbReference>
<dbReference type="InterPro" id="IPR000073">
    <property type="entry name" value="AB_hydrolase_1"/>
</dbReference>
<dbReference type="PRINTS" id="PR00111">
    <property type="entry name" value="ABHYDROLASE"/>
</dbReference>
<dbReference type="RefSeq" id="WP_012295583.1">
    <property type="nucleotide sequence ID" value="NZ_JANTOO010000018.1"/>
</dbReference>
<feature type="domain" description="AB hydrolase-1" evidence="2">
    <location>
        <begin position="19"/>
        <end position="133"/>
    </location>
</feature>
<dbReference type="InterPro" id="IPR029058">
    <property type="entry name" value="AB_hydrolase_fold"/>
</dbReference>
<keyword evidence="3" id="KW-0378">Hydrolase</keyword>
<comment type="caution">
    <text evidence="3">The sequence shown here is derived from an EMBL/GenBank/DDBJ whole genome shotgun (WGS) entry which is preliminary data.</text>
</comment>
<accession>A0ABT2DSS5</accession>
<dbReference type="Proteomes" id="UP001525021">
    <property type="component" value="Unassembled WGS sequence"/>
</dbReference>
<name>A0ABT2DSS5_9BACI</name>
<evidence type="ECO:0000313" key="4">
    <source>
        <dbReference type="Proteomes" id="UP001525021"/>
    </source>
</evidence>
<sequence length="277" mass="31424">MENIVVRNHVKIVGQGDQPIIFGHGFGCDQNMWRYITPAFMDKYKIILFDYVGSGRSDKNAYISEKYKNLEGYMQDLLDIIESLKLQQSVFVGHSISSMIGLLASIKRPEYFKKLIMIGPSPCYLNDGEYIGGFERSDISELLEMMEMNFAGWASYMAPIAMSNPENPALTDELKQTFKSADPVIAREFAEVTFLSDHRNELSQVTVPVLIIQCSEDSIVPISVGDYLHKHIKDSTFSLMEAKGHYPHISHPNETIQCIMDFCREDNERIIVNGTTT</sequence>
<evidence type="ECO:0000259" key="2">
    <source>
        <dbReference type="Pfam" id="PF00561"/>
    </source>
</evidence>
<dbReference type="PANTHER" id="PTHR43039">
    <property type="entry name" value="ESTERASE-RELATED"/>
    <property type="match status" value="1"/>
</dbReference>
<protein>
    <submittedName>
        <fullName evidence="3">Alpha/beta hydrolase</fullName>
    </submittedName>
</protein>
<evidence type="ECO:0000256" key="1">
    <source>
        <dbReference type="ARBA" id="ARBA00008645"/>
    </source>
</evidence>